<dbReference type="AlphaFoldDB" id="T0IRU5"/>
<dbReference type="SUPFAM" id="SSF52266">
    <property type="entry name" value="SGNH hydrolase"/>
    <property type="match status" value="1"/>
</dbReference>
<keyword evidence="2" id="KW-1185">Reference proteome</keyword>
<organism evidence="1 2">
    <name type="scientific">Sphingobium ummariense RL-3</name>
    <dbReference type="NCBI Taxonomy" id="1346791"/>
    <lineage>
        <taxon>Bacteria</taxon>
        <taxon>Pseudomonadati</taxon>
        <taxon>Pseudomonadota</taxon>
        <taxon>Alphaproteobacteria</taxon>
        <taxon>Sphingomonadales</taxon>
        <taxon>Sphingomonadaceae</taxon>
        <taxon>Sphingobium</taxon>
    </lineage>
</organism>
<protein>
    <submittedName>
        <fullName evidence="1">Uncharacterized protein</fullName>
    </submittedName>
</protein>
<dbReference type="Gene3D" id="3.40.50.1110">
    <property type="entry name" value="SGNH hydrolase"/>
    <property type="match status" value="1"/>
</dbReference>
<gene>
    <name evidence="1" type="ORF">M529_13925</name>
</gene>
<evidence type="ECO:0000313" key="2">
    <source>
        <dbReference type="Proteomes" id="UP000015523"/>
    </source>
</evidence>
<dbReference type="Proteomes" id="UP000015523">
    <property type="component" value="Unassembled WGS sequence"/>
</dbReference>
<proteinExistence type="predicted"/>
<comment type="caution">
    <text evidence="1">The sequence shown here is derived from an EMBL/GenBank/DDBJ whole genome shotgun (WGS) entry which is preliminary data.</text>
</comment>
<name>T0IRU5_9SPHN</name>
<dbReference type="GO" id="GO:0016788">
    <property type="term" value="F:hydrolase activity, acting on ester bonds"/>
    <property type="evidence" value="ECO:0007669"/>
    <property type="project" value="UniProtKB-ARBA"/>
</dbReference>
<dbReference type="EMBL" id="AUWY01000096">
    <property type="protein sequence ID" value="EQB31565.1"/>
    <property type="molecule type" value="Genomic_DNA"/>
</dbReference>
<evidence type="ECO:0000313" key="1">
    <source>
        <dbReference type="EMBL" id="EQB31565.1"/>
    </source>
</evidence>
<reference evidence="1 2" key="1">
    <citation type="journal article" date="2013" name="Genome Announc.">
        <title>Draft Genome Sequence of Sphingobium ummariense Strain RL-3, a Hexachlorocyclohexane-Degrading Bacterium.</title>
        <authorList>
            <person name="Kohli P."/>
            <person name="Dua A."/>
            <person name="Sangwan N."/>
            <person name="Oldach P."/>
            <person name="Khurana J.P."/>
            <person name="Lal R."/>
        </authorList>
    </citation>
    <scope>NUCLEOTIDE SEQUENCE [LARGE SCALE GENOMIC DNA]</scope>
    <source>
        <strain evidence="1 2">RL-3</strain>
    </source>
</reference>
<sequence length="315" mass="34914">MEILVIGTSNTIVKGGWFDSFTSSVGMSVTRIALGGAPFLQFMDVSGRVKSNDYRAIVVETSPNDESYPSSVGSAWTFDKLYHDFIVSLNSIAPVFVLRIPPQDKWRSNSPIASRQKHICELAGAHYFDATDVMLQSSREMGAEVYRDKYHPTTPVAARVGAHLSDFIRGSNFRPRRTARPCIVGSYALRKIDEFGLEAVSFSNSLVSEDFSIIPLGGKVVFDKPIFCLGFWMLSGRTNAMVRFEGPRESRDILCRYRGVPSVGAVQFVPITDGFMAKSISVIKPWESLRFGLHSEPIPPPFEFGLSGLLHYIPA</sequence>
<dbReference type="PATRIC" id="fig|1346791.3.peg.2679"/>
<dbReference type="STRING" id="1346791.M529_13925"/>
<dbReference type="RefSeq" id="WP_021318573.1">
    <property type="nucleotide sequence ID" value="NZ_AUWY01000096.1"/>
</dbReference>
<dbReference type="InterPro" id="IPR036514">
    <property type="entry name" value="SGNH_hydro_sf"/>
</dbReference>
<dbReference type="OrthoDB" id="7596739at2"/>
<accession>T0IRU5</accession>